<protein>
    <submittedName>
        <fullName evidence="3">Uncharacterized protein</fullName>
    </submittedName>
</protein>
<proteinExistence type="predicted"/>
<feature type="region of interest" description="Disordered" evidence="1">
    <location>
        <begin position="65"/>
        <end position="122"/>
    </location>
</feature>
<feature type="compositionally biased region" description="Basic and acidic residues" evidence="1">
    <location>
        <begin position="108"/>
        <end position="121"/>
    </location>
</feature>
<comment type="caution">
    <text evidence="3">The sequence shown here is derived from an EMBL/GenBank/DDBJ whole genome shotgun (WGS) entry which is preliminary data.</text>
</comment>
<accession>A0A109K510</accession>
<keyword evidence="2" id="KW-0812">Transmembrane</keyword>
<keyword evidence="2" id="KW-0472">Membrane</keyword>
<name>A0A109K510_9BRAD</name>
<gene>
    <name evidence="3" type="ORF">AS156_27670</name>
</gene>
<evidence type="ECO:0000256" key="2">
    <source>
        <dbReference type="SAM" id="Phobius"/>
    </source>
</evidence>
<keyword evidence="4" id="KW-1185">Reference proteome</keyword>
<evidence type="ECO:0000256" key="1">
    <source>
        <dbReference type="SAM" id="MobiDB-lite"/>
    </source>
</evidence>
<feature type="transmembrane region" description="Helical" evidence="2">
    <location>
        <begin position="21"/>
        <end position="41"/>
    </location>
</feature>
<sequence length="216" mass="22761">MASFRHSFANAGAGRVGAVRLCASVALPLIVVAGVAAWLMLPEPSDAGGKDDWPAYSSLVLPTQNVSTQTQSDQGTLKDVPSPPVAAAPATEPATVGVATPPQATLEAEPKPTEPTTEKSPLDGLRISSQFFQRGGLGSKALVTLTLRNRNDFAVKDVEIDCDFIRDDGSHVTDLRRAIPGIIAMKSRKTYPHMLIGFVNINASKAKCAVVTASRL</sequence>
<feature type="compositionally biased region" description="Low complexity" evidence="1">
    <location>
        <begin position="87"/>
        <end position="107"/>
    </location>
</feature>
<evidence type="ECO:0000313" key="3">
    <source>
        <dbReference type="EMBL" id="KWV60820.1"/>
    </source>
</evidence>
<dbReference type="Proteomes" id="UP000057737">
    <property type="component" value="Unassembled WGS sequence"/>
</dbReference>
<evidence type="ECO:0000313" key="4">
    <source>
        <dbReference type="Proteomes" id="UP000057737"/>
    </source>
</evidence>
<feature type="compositionally biased region" description="Polar residues" evidence="1">
    <location>
        <begin position="65"/>
        <end position="75"/>
    </location>
</feature>
<organism evidence="3 4">
    <name type="scientific">Bradyrhizobium macuxiense</name>
    <dbReference type="NCBI Taxonomy" id="1755647"/>
    <lineage>
        <taxon>Bacteria</taxon>
        <taxon>Pseudomonadati</taxon>
        <taxon>Pseudomonadota</taxon>
        <taxon>Alphaproteobacteria</taxon>
        <taxon>Hyphomicrobiales</taxon>
        <taxon>Nitrobacteraceae</taxon>
        <taxon>Bradyrhizobium</taxon>
    </lineage>
</organism>
<dbReference type="EMBL" id="LNCU01000011">
    <property type="protein sequence ID" value="KWV60820.1"/>
    <property type="molecule type" value="Genomic_DNA"/>
</dbReference>
<dbReference type="AlphaFoldDB" id="A0A109K510"/>
<reference evidence="3 4" key="1">
    <citation type="submission" date="2015-11" db="EMBL/GenBank/DDBJ databases">
        <title>Draft Genome Sequence of the Strain BR 10303 (Bradyrhizobium sp.) isolated from nodules of Centrolobium paraense.</title>
        <authorList>
            <person name="Zelli J.E."/>
            <person name="Simoes-Araujo J.L."/>
            <person name="Barauna A.C."/>
            <person name="Silva K."/>
        </authorList>
    </citation>
    <scope>NUCLEOTIDE SEQUENCE [LARGE SCALE GENOMIC DNA]</scope>
    <source>
        <strain evidence="3 4">BR 10303</strain>
    </source>
</reference>
<keyword evidence="2" id="KW-1133">Transmembrane helix</keyword>